<dbReference type="EMBL" id="CP041356">
    <property type="protein sequence ID" value="QDK71603.1"/>
    <property type="molecule type" value="Genomic_DNA"/>
</dbReference>
<dbReference type="KEGG" id="lack:FLP15_11050"/>
<gene>
    <name evidence="1" type="ORF">FLP15_11050</name>
</gene>
<dbReference type="RefSeq" id="WP_142767159.1">
    <property type="nucleotide sequence ID" value="NZ_CP041356.1"/>
</dbReference>
<organism evidence="1 2">
    <name type="scientific">Lactococcus protaetiae</name>
    <dbReference type="NCBI Taxonomy" id="2592653"/>
    <lineage>
        <taxon>Bacteria</taxon>
        <taxon>Bacillati</taxon>
        <taxon>Bacillota</taxon>
        <taxon>Bacilli</taxon>
        <taxon>Lactobacillales</taxon>
        <taxon>Streptococcaceae</taxon>
        <taxon>Lactococcus</taxon>
    </lineage>
</organism>
<evidence type="ECO:0000313" key="1">
    <source>
        <dbReference type="EMBL" id="QDK71603.1"/>
    </source>
</evidence>
<proteinExistence type="predicted"/>
<dbReference type="AlphaFoldDB" id="A0A514ZAJ7"/>
<accession>A0A514ZAJ7</accession>
<name>A0A514ZAJ7_9LACT</name>
<protein>
    <submittedName>
        <fullName evidence="1">Uncharacterized protein</fullName>
    </submittedName>
</protein>
<evidence type="ECO:0000313" key="2">
    <source>
        <dbReference type="Proteomes" id="UP000315128"/>
    </source>
</evidence>
<keyword evidence="2" id="KW-1185">Reference proteome</keyword>
<sequence>MISTDDLRIGLLTEPRSVFWTDEISVSTAIRLIALADCDLNLPLYRIAVCAKAAMDMLVVSPSGLPLRLGALPFALTALAVKQTDSGADRSQNGVRST</sequence>
<dbReference type="Proteomes" id="UP000315128">
    <property type="component" value="Chromosome"/>
</dbReference>
<reference evidence="1 2" key="1">
    <citation type="submission" date="2019-07" db="EMBL/GenBank/DDBJ databases">
        <title>Genome sequencing of KACC 19320.</title>
        <authorList>
            <person name="Heo J."/>
            <person name="Kim S.-J."/>
            <person name="Kim J.-S."/>
            <person name="Hong S.-B."/>
            <person name="Kwon S.-W."/>
        </authorList>
    </citation>
    <scope>NUCLEOTIDE SEQUENCE [LARGE SCALE GENOMIC DNA]</scope>
    <source>
        <strain evidence="1 2">KACC 19320</strain>
    </source>
</reference>